<dbReference type="AlphaFoldDB" id="A0AA96V5D6"/>
<name>A0AA96V5D6_9EURY</name>
<reference evidence="1 2" key="1">
    <citation type="submission" date="2023-07" db="EMBL/GenBank/DDBJ databases">
        <title>Closed genoem sequence of Methanosarcinaceae archaeon Ac7.</title>
        <authorList>
            <person name="Poehlein A."/>
            <person name="Protasov E."/>
            <person name="Platt K."/>
            <person name="Reeh H."/>
            <person name="Daniel R."/>
            <person name="Brune A."/>
        </authorList>
    </citation>
    <scope>NUCLEOTIDE SEQUENCE [LARGE SCALE GENOMIC DNA]</scope>
    <source>
        <strain evidence="1 2">Ac7</strain>
    </source>
</reference>
<gene>
    <name evidence="1" type="ORF">MsAc7_17440</name>
</gene>
<protein>
    <submittedName>
        <fullName evidence="1">Uncharacterized protein</fullName>
    </submittedName>
</protein>
<evidence type="ECO:0000313" key="1">
    <source>
        <dbReference type="EMBL" id="WNY26171.1"/>
    </source>
</evidence>
<dbReference type="EMBL" id="CP131060">
    <property type="protein sequence ID" value="WNY26171.1"/>
    <property type="molecule type" value="Genomic_DNA"/>
</dbReference>
<accession>A0AA96V5D6</accession>
<proteinExistence type="predicted"/>
<keyword evidence="2" id="KW-1185">Reference proteome</keyword>
<dbReference type="Proteomes" id="UP001303587">
    <property type="component" value="Chromosome"/>
</dbReference>
<sequence>MTCNCLKEINEIFKKRPELFKVKKDEKLERVYFDGEAILFGETATYTTVALPLVGTIRKSDGTSRKTKFHNYVCTYCPICGKFLNPDKEASN</sequence>
<organism evidence="1 2">
    <name type="scientific">Methanolapillus millepedarum</name>
    <dbReference type="NCBI Taxonomy" id="3028296"/>
    <lineage>
        <taxon>Archaea</taxon>
        <taxon>Methanobacteriati</taxon>
        <taxon>Methanobacteriota</taxon>
        <taxon>Stenosarchaea group</taxon>
        <taxon>Methanomicrobia</taxon>
        <taxon>Methanosarcinales</taxon>
        <taxon>Methanosarcinaceae</taxon>
        <taxon>Methanolapillus</taxon>
    </lineage>
</organism>
<evidence type="ECO:0000313" key="2">
    <source>
        <dbReference type="Proteomes" id="UP001303587"/>
    </source>
</evidence>